<dbReference type="OrthoDB" id="9805007at2"/>
<reference evidence="7 8" key="1">
    <citation type="journal article" date="2019" name="ISME J.">
        <title>Deianiraea, an extracellular bacterium associated with the ciliate Paramecium, suggests an alternative scenario for the evolution of Rickettsiales.</title>
        <authorList>
            <person name="Castelli M."/>
            <person name="Sabaneyeva E."/>
            <person name="Lanzoni O."/>
            <person name="Lebedeva N."/>
            <person name="Floriano A.M."/>
            <person name="Gaiarsa S."/>
            <person name="Benken K."/>
            <person name="Modeo L."/>
            <person name="Bandi C."/>
            <person name="Potekhin A."/>
            <person name="Sassera D."/>
            <person name="Petroni G."/>
        </authorList>
    </citation>
    <scope>NUCLEOTIDE SEQUENCE [LARGE SCALE GENOMIC DNA]</scope>
    <source>
        <strain evidence="7">CyL4-1</strain>
    </source>
</reference>
<sequence length="180" mass="19142">MLSRISKKKIQIPSSINVVFSDGNLNISSGSTSVKVAIPTEISILIDDGLLAVKLIDENLKLGAILGTYVRIVSAAIKGVLDGHKVSLKFSGVGFKVDVTSDKKFLVLSLGFSHMICVEIPQGVTISVSGDLINISGVDIHAVSNFAALLCNVKRYDPYKGKGIVRDGAFRIVKDGKKGK</sequence>
<protein>
    <recommendedName>
        <fullName evidence="3 5">50S ribosomal protein L6</fullName>
    </recommendedName>
</protein>
<accession>A0A5B8XD22</accession>
<feature type="domain" description="Large ribosomal subunit protein uL6 alpha-beta" evidence="6">
    <location>
        <begin position="94"/>
        <end position="164"/>
    </location>
</feature>
<keyword evidence="2 4" id="KW-0687">Ribonucleoprotein</keyword>
<comment type="similarity">
    <text evidence="4">Belongs to the universal ribosomal protein uL6 family.</text>
</comment>
<organism evidence="7 8">
    <name type="scientific">Candidatus Deianiraea vastatrix</name>
    <dbReference type="NCBI Taxonomy" id="2163644"/>
    <lineage>
        <taxon>Bacteria</taxon>
        <taxon>Pseudomonadati</taxon>
        <taxon>Pseudomonadota</taxon>
        <taxon>Alphaproteobacteria</taxon>
        <taxon>Rickettsiales</taxon>
        <taxon>Candidatus Deianiraeaceae</taxon>
        <taxon>Candidatus Deianiraea</taxon>
    </lineage>
</organism>
<dbReference type="InterPro" id="IPR020040">
    <property type="entry name" value="Ribosomal_uL6_a/b-dom"/>
</dbReference>
<dbReference type="GO" id="GO:0019843">
    <property type="term" value="F:rRNA binding"/>
    <property type="evidence" value="ECO:0007669"/>
    <property type="project" value="UniProtKB-KW"/>
</dbReference>
<evidence type="ECO:0000256" key="3">
    <source>
        <dbReference type="ARBA" id="ARBA00035454"/>
    </source>
</evidence>
<comment type="function">
    <text evidence="5">This protein binds to the 23S rRNA, and is important in its secondary structure. It is located near the subunit interface in the base of the L7/L12 stalk, and near the tRNA binding site of the peptidyltransferase center.</text>
</comment>
<gene>
    <name evidence="7" type="ORF">Deia_00400</name>
</gene>
<name>A0A5B8XD22_9RICK</name>
<evidence type="ECO:0000256" key="5">
    <source>
        <dbReference type="RuleBase" id="RU003870"/>
    </source>
</evidence>
<dbReference type="Proteomes" id="UP000321934">
    <property type="component" value="Chromosome"/>
</dbReference>
<keyword evidence="8" id="KW-1185">Reference proteome</keyword>
<evidence type="ECO:0000256" key="4">
    <source>
        <dbReference type="RuleBase" id="RU003869"/>
    </source>
</evidence>
<keyword evidence="1 4" id="KW-0689">Ribosomal protein</keyword>
<dbReference type="GO" id="GO:0005840">
    <property type="term" value="C:ribosome"/>
    <property type="evidence" value="ECO:0007669"/>
    <property type="project" value="UniProtKB-KW"/>
</dbReference>
<dbReference type="GO" id="GO:0002181">
    <property type="term" value="P:cytoplasmic translation"/>
    <property type="evidence" value="ECO:0007669"/>
    <property type="project" value="TreeGrafter"/>
</dbReference>
<evidence type="ECO:0000256" key="1">
    <source>
        <dbReference type="ARBA" id="ARBA00022980"/>
    </source>
</evidence>
<dbReference type="EMBL" id="CP029077">
    <property type="protein sequence ID" value="QED23203.1"/>
    <property type="molecule type" value="Genomic_DNA"/>
</dbReference>
<dbReference type="PANTHER" id="PTHR11655:SF14">
    <property type="entry name" value="LARGE RIBOSOMAL SUBUNIT PROTEIN UL6M"/>
    <property type="match status" value="1"/>
</dbReference>
<dbReference type="InterPro" id="IPR036789">
    <property type="entry name" value="Ribosomal_uL6-like_a/b-dom_sf"/>
</dbReference>
<dbReference type="Gene3D" id="3.90.930.12">
    <property type="entry name" value="Ribosomal protein L6, alpha-beta domain"/>
    <property type="match status" value="2"/>
</dbReference>
<evidence type="ECO:0000313" key="7">
    <source>
        <dbReference type="EMBL" id="QED23203.1"/>
    </source>
</evidence>
<dbReference type="Pfam" id="PF00347">
    <property type="entry name" value="Ribosomal_L6"/>
    <property type="match status" value="1"/>
</dbReference>
<dbReference type="PANTHER" id="PTHR11655">
    <property type="entry name" value="60S/50S RIBOSOMAL PROTEIN L6/L9"/>
    <property type="match status" value="1"/>
</dbReference>
<dbReference type="InterPro" id="IPR019906">
    <property type="entry name" value="Ribosomal_uL6_bac-type"/>
</dbReference>
<dbReference type="SUPFAM" id="SSF56053">
    <property type="entry name" value="Ribosomal protein L6"/>
    <property type="match status" value="2"/>
</dbReference>
<evidence type="ECO:0000313" key="8">
    <source>
        <dbReference type="Proteomes" id="UP000321934"/>
    </source>
</evidence>
<dbReference type="GO" id="GO:0003735">
    <property type="term" value="F:structural constituent of ribosome"/>
    <property type="evidence" value="ECO:0007669"/>
    <property type="project" value="InterPro"/>
</dbReference>
<dbReference type="PIRSF" id="PIRSF002162">
    <property type="entry name" value="Ribosomal_L6"/>
    <property type="match status" value="1"/>
</dbReference>
<dbReference type="RefSeq" id="WP_146820493.1">
    <property type="nucleotide sequence ID" value="NZ_CP029077.1"/>
</dbReference>
<keyword evidence="5" id="KW-0699">rRNA-binding</keyword>
<dbReference type="GO" id="GO:1990904">
    <property type="term" value="C:ribonucleoprotein complex"/>
    <property type="evidence" value="ECO:0007669"/>
    <property type="project" value="UniProtKB-KW"/>
</dbReference>
<evidence type="ECO:0000259" key="6">
    <source>
        <dbReference type="Pfam" id="PF00347"/>
    </source>
</evidence>
<dbReference type="InterPro" id="IPR000702">
    <property type="entry name" value="Ribosomal_uL6-like"/>
</dbReference>
<dbReference type="PRINTS" id="PR00059">
    <property type="entry name" value="RIBOSOMALL6"/>
</dbReference>
<keyword evidence="5" id="KW-0694">RNA-binding</keyword>
<dbReference type="AlphaFoldDB" id="A0A5B8XD22"/>
<proteinExistence type="inferred from homology"/>
<evidence type="ECO:0000256" key="2">
    <source>
        <dbReference type="ARBA" id="ARBA00023274"/>
    </source>
</evidence>